<dbReference type="Pfam" id="PF00005">
    <property type="entry name" value="ABC_tran"/>
    <property type="match status" value="1"/>
</dbReference>
<dbReference type="EMBL" id="QSVN01000025">
    <property type="protein sequence ID" value="RGO29663.1"/>
    <property type="molecule type" value="Genomic_DNA"/>
</dbReference>
<evidence type="ECO:0000313" key="9">
    <source>
        <dbReference type="Proteomes" id="UP000261285"/>
    </source>
</evidence>
<dbReference type="OrthoDB" id="2078674at2"/>
<evidence type="ECO:0000256" key="3">
    <source>
        <dbReference type="ARBA" id="ARBA00022741"/>
    </source>
</evidence>
<dbReference type="PROSITE" id="PS50893">
    <property type="entry name" value="ABC_TRANSPORTER_2"/>
    <property type="match status" value="1"/>
</dbReference>
<evidence type="ECO:0000259" key="5">
    <source>
        <dbReference type="PROSITE" id="PS50893"/>
    </source>
</evidence>
<evidence type="ECO:0000256" key="4">
    <source>
        <dbReference type="ARBA" id="ARBA00022840"/>
    </source>
</evidence>
<dbReference type="GO" id="GO:0005524">
    <property type="term" value="F:ATP binding"/>
    <property type="evidence" value="ECO:0007669"/>
    <property type="project" value="UniProtKB-KW"/>
</dbReference>
<dbReference type="SUPFAM" id="SSF52540">
    <property type="entry name" value="P-loop containing nucleoside triphosphate hydrolases"/>
    <property type="match status" value="2"/>
</dbReference>
<accession>A0A174SPH2</accession>
<dbReference type="RefSeq" id="WP_055284175.1">
    <property type="nucleotide sequence ID" value="NZ_CABMEZ010000025.1"/>
</dbReference>
<dbReference type="InterPro" id="IPR003439">
    <property type="entry name" value="ABC_transporter-like_ATP-bd"/>
</dbReference>
<keyword evidence="3" id="KW-0547">Nucleotide-binding</keyword>
<proteinExistence type="predicted"/>
<keyword evidence="1" id="KW-0813">Transport</keyword>
<reference evidence="7 9" key="2">
    <citation type="submission" date="2018-08" db="EMBL/GenBank/DDBJ databases">
        <title>A genome reference for cultivated species of the human gut microbiota.</title>
        <authorList>
            <person name="Zou Y."/>
            <person name="Xue W."/>
            <person name="Luo G."/>
        </authorList>
    </citation>
    <scope>NUCLEOTIDE SEQUENCE [LARGE SCALE GENOMIC DNA]</scope>
    <source>
        <strain evidence="7 9">OM02-16</strain>
    </source>
</reference>
<sequence length="489" mass="57035">MKKNILILKQICKCIQKKTVLNQFYMNIQNGEIVNLIGMEDSGKEDVFSILFGQEKIDSGEIVFNRRSYTQMSQRIVEHAGGIFFINNDEPMVAELSVAENLYIVEKMNYFKRSVSRKKMETQAQFVFAKFGIDIAPGKKVGELNAFEQRILRVLRAYVKRAKLIVINDLMDDYLWQRMDKIIRILNQIKEEGTSILWINSYPDKITEIADKTYVIRQGKNVTTFYKGEYEKEKILNCMTGSANTAEKDLKHSLKNTYAFEVRDLSNFYISSTTFGCRSGEILGIYDVQNKFSRELRRTLLGRRFYNGSIRIGGKEYQAEQEYGAVRSGLGIIDGSKYQDHIFEELTILENIELPIYKKNARKRMFVNSRVTEYIRQKEYEFLDLKKRNIQDKAIGLTKGEAMRLIFHRWLWVNPKAICCFQPFLRLDVESREFLYRIFLEFAHKGTGVIISSANVADLTPICDRIIEIDGNKIKESVEKSYFPDMFQN</sequence>
<dbReference type="GO" id="GO:0016887">
    <property type="term" value="F:ATP hydrolysis activity"/>
    <property type="evidence" value="ECO:0007669"/>
    <property type="project" value="InterPro"/>
</dbReference>
<dbReference type="EMBL" id="CZAY01000020">
    <property type="protein sequence ID" value="CUP98566.1"/>
    <property type="molecule type" value="Genomic_DNA"/>
</dbReference>
<feature type="domain" description="ABC transporter" evidence="5">
    <location>
        <begin position="6"/>
        <end position="243"/>
    </location>
</feature>
<evidence type="ECO:0000256" key="1">
    <source>
        <dbReference type="ARBA" id="ARBA00022448"/>
    </source>
</evidence>
<keyword evidence="2" id="KW-0677">Repeat</keyword>
<organism evidence="6 8">
    <name type="scientific">Dorea longicatena</name>
    <dbReference type="NCBI Taxonomy" id="88431"/>
    <lineage>
        <taxon>Bacteria</taxon>
        <taxon>Bacillati</taxon>
        <taxon>Bacillota</taxon>
        <taxon>Clostridia</taxon>
        <taxon>Lachnospirales</taxon>
        <taxon>Lachnospiraceae</taxon>
        <taxon>Dorea</taxon>
    </lineage>
</organism>
<name>A0A174SPH2_9FIRM</name>
<dbReference type="PANTHER" id="PTHR43790:SF9">
    <property type="entry name" value="GALACTOFURANOSE TRANSPORTER ATP-BINDING PROTEIN YTFR"/>
    <property type="match status" value="1"/>
</dbReference>
<dbReference type="Proteomes" id="UP000095485">
    <property type="component" value="Unassembled WGS sequence"/>
</dbReference>
<dbReference type="PANTHER" id="PTHR43790">
    <property type="entry name" value="CARBOHYDRATE TRANSPORT ATP-BINDING PROTEIN MG119-RELATED"/>
    <property type="match status" value="1"/>
</dbReference>
<dbReference type="EC" id="3.6.3.17" evidence="6"/>
<gene>
    <name evidence="6" type="primary">araG</name>
    <name evidence="7" type="ORF">DXB16_14000</name>
    <name evidence="6" type="ORF">ERS852526_02494</name>
</gene>
<dbReference type="GeneID" id="96229771"/>
<reference evidence="6 8" key="1">
    <citation type="submission" date="2015-09" db="EMBL/GenBank/DDBJ databases">
        <authorList>
            <consortium name="Pathogen Informatics"/>
        </authorList>
    </citation>
    <scope>NUCLEOTIDE SEQUENCE [LARGE SCALE GENOMIC DNA]</scope>
    <source>
        <strain evidence="6 8">2789STDY5834914</strain>
    </source>
</reference>
<dbReference type="Gene3D" id="3.40.50.300">
    <property type="entry name" value="P-loop containing nucleotide triphosphate hydrolases"/>
    <property type="match status" value="2"/>
</dbReference>
<evidence type="ECO:0000313" key="6">
    <source>
        <dbReference type="EMBL" id="CUP98566.1"/>
    </source>
</evidence>
<keyword evidence="4 6" id="KW-0067">ATP-binding</keyword>
<dbReference type="Proteomes" id="UP000261285">
    <property type="component" value="Unassembled WGS sequence"/>
</dbReference>
<evidence type="ECO:0000313" key="7">
    <source>
        <dbReference type="EMBL" id="RGO29663.1"/>
    </source>
</evidence>
<dbReference type="AlphaFoldDB" id="A0A174SPH2"/>
<keyword evidence="6" id="KW-0378">Hydrolase</keyword>
<dbReference type="InterPro" id="IPR027417">
    <property type="entry name" value="P-loop_NTPase"/>
</dbReference>
<dbReference type="InterPro" id="IPR050107">
    <property type="entry name" value="ABC_carbohydrate_import_ATPase"/>
</dbReference>
<evidence type="ECO:0000313" key="8">
    <source>
        <dbReference type="Proteomes" id="UP000095485"/>
    </source>
</evidence>
<protein>
    <submittedName>
        <fullName evidence="6">Arabinose import ATP-binding protein AraG</fullName>
        <ecNumber evidence="6">3.6.3.17</ecNumber>
    </submittedName>
    <submittedName>
        <fullName evidence="7">Sugar ABC transporter ATP-binding protein</fullName>
    </submittedName>
</protein>
<evidence type="ECO:0000256" key="2">
    <source>
        <dbReference type="ARBA" id="ARBA00022737"/>
    </source>
</evidence>